<name>A0A1G8G850_9PSED</name>
<proteinExistence type="predicted"/>
<dbReference type="AlphaFoldDB" id="A0A1G8G850"/>
<dbReference type="EMBL" id="FNDS01000004">
    <property type="protein sequence ID" value="SDH90579.1"/>
    <property type="molecule type" value="Genomic_DNA"/>
</dbReference>
<dbReference type="Proteomes" id="UP000199636">
    <property type="component" value="Unassembled WGS sequence"/>
</dbReference>
<evidence type="ECO:0000313" key="2">
    <source>
        <dbReference type="Proteomes" id="UP000199636"/>
    </source>
</evidence>
<protein>
    <recommendedName>
        <fullName evidence="3">Lipoprotein</fullName>
    </recommendedName>
</protein>
<dbReference type="RefSeq" id="WP_139199056.1">
    <property type="nucleotide sequence ID" value="NZ_FNDS01000004.1"/>
</dbReference>
<dbReference type="PROSITE" id="PS51257">
    <property type="entry name" value="PROKAR_LIPOPROTEIN"/>
    <property type="match status" value="1"/>
</dbReference>
<evidence type="ECO:0008006" key="3">
    <source>
        <dbReference type="Google" id="ProtNLM"/>
    </source>
</evidence>
<dbReference type="OrthoDB" id="6901574at2"/>
<keyword evidence="2" id="KW-1185">Reference proteome</keyword>
<evidence type="ECO:0000313" key="1">
    <source>
        <dbReference type="EMBL" id="SDH90579.1"/>
    </source>
</evidence>
<organism evidence="1 2">
    <name type="scientific">Pseudomonas panipatensis</name>
    <dbReference type="NCBI Taxonomy" id="428992"/>
    <lineage>
        <taxon>Bacteria</taxon>
        <taxon>Pseudomonadati</taxon>
        <taxon>Pseudomonadota</taxon>
        <taxon>Gammaproteobacteria</taxon>
        <taxon>Pseudomonadales</taxon>
        <taxon>Pseudomonadaceae</taxon>
        <taxon>Pseudomonas</taxon>
    </lineage>
</organism>
<sequence length="107" mass="11512">MKSTSTFLPLLATVTVLSGCMSDQQFLASNQQAALNATTSRAKFELNCQDVTPSVLSSKVTQARVGYQHTEYTIGVRGCGKQAVYITYCLNPQTCNAIADTARIGNQ</sequence>
<reference evidence="2" key="1">
    <citation type="submission" date="2016-10" db="EMBL/GenBank/DDBJ databases">
        <authorList>
            <person name="Varghese N."/>
            <person name="Submissions S."/>
        </authorList>
    </citation>
    <scope>NUCLEOTIDE SEQUENCE [LARGE SCALE GENOMIC DNA]</scope>
    <source>
        <strain evidence="2">CCM 7469</strain>
    </source>
</reference>
<gene>
    <name evidence="1" type="ORF">SAMN05216272_10470</name>
</gene>
<accession>A0A1G8G850</accession>